<reference evidence="1" key="2">
    <citation type="submission" date="2025-08" db="UniProtKB">
        <authorList>
            <consortium name="Ensembl"/>
        </authorList>
    </citation>
    <scope>IDENTIFICATION</scope>
    <source>
        <strain evidence="1">Thoroughbred</strain>
    </source>
</reference>
<sequence>VFFECLVEFSREAVWSWTLIFGEVFDYRFYFLTCDWSIQILHFFLIQFGEIRGEITTDTNEIQQIIREYYEKLYANKLNNLEEMDKFLDSYNLPKLNQEEMENLNRPITSKEIETVIKNLPKNKSPGPDGFSGEFNQTFKEDLILILLK</sequence>
<evidence type="ECO:0000313" key="1">
    <source>
        <dbReference type="Ensembl" id="ENSECAP00000084707.1"/>
    </source>
</evidence>
<organism evidence="1 2">
    <name type="scientific">Equus caballus</name>
    <name type="common">Horse</name>
    <dbReference type="NCBI Taxonomy" id="9796"/>
    <lineage>
        <taxon>Eukaryota</taxon>
        <taxon>Metazoa</taxon>
        <taxon>Chordata</taxon>
        <taxon>Craniata</taxon>
        <taxon>Vertebrata</taxon>
        <taxon>Euteleostomi</taxon>
        <taxon>Mammalia</taxon>
        <taxon>Eutheria</taxon>
        <taxon>Laurasiatheria</taxon>
        <taxon>Perissodactyla</taxon>
        <taxon>Equidae</taxon>
        <taxon>Equus</taxon>
    </lineage>
</organism>
<protein>
    <submittedName>
        <fullName evidence="1">Uncharacterized protein</fullName>
    </submittedName>
</protein>
<evidence type="ECO:0000313" key="2">
    <source>
        <dbReference type="Proteomes" id="UP000002281"/>
    </source>
</evidence>
<dbReference type="PANTHER" id="PTHR19446">
    <property type="entry name" value="REVERSE TRANSCRIPTASES"/>
    <property type="match status" value="1"/>
</dbReference>
<dbReference type="GeneTree" id="ENSGT00950000183016"/>
<dbReference type="AlphaFoldDB" id="A0A9L0TC83"/>
<name>A0A9L0TC83_HORSE</name>
<reference evidence="1 2" key="1">
    <citation type="journal article" date="2009" name="Science">
        <title>Genome sequence, comparative analysis, and population genetics of the domestic horse.</title>
        <authorList>
            <consortium name="Broad Institute Genome Sequencing Platform"/>
            <consortium name="Broad Institute Whole Genome Assembly Team"/>
            <person name="Wade C.M."/>
            <person name="Giulotto E."/>
            <person name="Sigurdsson S."/>
            <person name="Zoli M."/>
            <person name="Gnerre S."/>
            <person name="Imsland F."/>
            <person name="Lear T.L."/>
            <person name="Adelson D.L."/>
            <person name="Bailey E."/>
            <person name="Bellone R.R."/>
            <person name="Bloecker H."/>
            <person name="Distl O."/>
            <person name="Edgar R.C."/>
            <person name="Garber M."/>
            <person name="Leeb T."/>
            <person name="Mauceli E."/>
            <person name="MacLeod J.N."/>
            <person name="Penedo M.C.T."/>
            <person name="Raison J.M."/>
            <person name="Sharpe T."/>
            <person name="Vogel J."/>
            <person name="Andersson L."/>
            <person name="Antczak D.F."/>
            <person name="Biagi T."/>
            <person name="Binns M.M."/>
            <person name="Chowdhary B.P."/>
            <person name="Coleman S.J."/>
            <person name="Della Valle G."/>
            <person name="Fryc S."/>
            <person name="Guerin G."/>
            <person name="Hasegawa T."/>
            <person name="Hill E.W."/>
            <person name="Jurka J."/>
            <person name="Kiialainen A."/>
            <person name="Lindgren G."/>
            <person name="Liu J."/>
            <person name="Magnani E."/>
            <person name="Mickelson J.R."/>
            <person name="Murray J."/>
            <person name="Nergadze S.G."/>
            <person name="Onofrio R."/>
            <person name="Pedroni S."/>
            <person name="Piras M.F."/>
            <person name="Raudsepp T."/>
            <person name="Rocchi M."/>
            <person name="Roeed K.H."/>
            <person name="Ryder O.A."/>
            <person name="Searle S."/>
            <person name="Skow L."/>
            <person name="Swinburne J.E."/>
            <person name="Syvaenen A.C."/>
            <person name="Tozaki T."/>
            <person name="Valberg S.J."/>
            <person name="Vaudin M."/>
            <person name="White J.R."/>
            <person name="Zody M.C."/>
            <person name="Lander E.S."/>
            <person name="Lindblad-Toh K."/>
        </authorList>
    </citation>
    <scope>NUCLEOTIDE SEQUENCE [LARGE SCALE GENOMIC DNA]</scope>
    <source>
        <strain evidence="1 2">Thoroughbred</strain>
    </source>
</reference>
<accession>A0A9L0TC83</accession>
<dbReference type="Proteomes" id="UP000002281">
    <property type="component" value="Chromosome X"/>
</dbReference>
<proteinExistence type="predicted"/>
<reference evidence="1" key="3">
    <citation type="submission" date="2025-09" db="UniProtKB">
        <authorList>
            <consortium name="Ensembl"/>
        </authorList>
    </citation>
    <scope>IDENTIFICATION</scope>
    <source>
        <strain evidence="1">Thoroughbred</strain>
    </source>
</reference>
<keyword evidence="2" id="KW-1185">Reference proteome</keyword>
<dbReference type="Ensembl" id="ENSECAT00000106205.1">
    <property type="protein sequence ID" value="ENSECAP00000084707.1"/>
    <property type="gene ID" value="ENSECAG00000041422.2"/>
</dbReference>